<keyword evidence="2" id="KW-0808">Transferase</keyword>
<evidence type="ECO:0000313" key="2">
    <source>
        <dbReference type="EMBL" id="MFC5466091.1"/>
    </source>
</evidence>
<gene>
    <name evidence="2" type="ORF">ACFPM4_15260</name>
</gene>
<dbReference type="PROSITE" id="PS51186">
    <property type="entry name" value="GNAT"/>
    <property type="match status" value="1"/>
</dbReference>
<dbReference type="InterPro" id="IPR000182">
    <property type="entry name" value="GNAT_dom"/>
</dbReference>
<dbReference type="SUPFAM" id="SSF55729">
    <property type="entry name" value="Acyl-CoA N-acyltransferases (Nat)"/>
    <property type="match status" value="1"/>
</dbReference>
<evidence type="ECO:0000259" key="1">
    <source>
        <dbReference type="PROSITE" id="PS51186"/>
    </source>
</evidence>
<protein>
    <submittedName>
        <fullName evidence="2">GNAT family N-acetyltransferase</fullName>
        <ecNumber evidence="2">2.3.-.-</ecNumber>
    </submittedName>
</protein>
<sequence>MEFRKSNSSDIQSIMKVISEAKVFLKEQGVDQWQNGYPNEESIQTDIKHGESYVLVKKGEVVATAMVTFRGDPAYNLIHEGQWLSNEKYAAVHRVAVSRDHKGLGLSTEILKHVEKLCLEHNVHSIKIDTHKENIPMQKVILKNGFQYCGIVYIDGLHERIAFEKLF</sequence>
<dbReference type="InterPro" id="IPR016181">
    <property type="entry name" value="Acyl_CoA_acyltransferase"/>
</dbReference>
<dbReference type="RefSeq" id="WP_382353549.1">
    <property type="nucleotide sequence ID" value="NZ_JBHSMC010000020.1"/>
</dbReference>
<dbReference type="Pfam" id="PF00583">
    <property type="entry name" value="Acetyltransf_1"/>
    <property type="match status" value="1"/>
</dbReference>
<reference evidence="3" key="1">
    <citation type="journal article" date="2019" name="Int. J. Syst. Evol. Microbiol.">
        <title>The Global Catalogue of Microorganisms (GCM) 10K type strain sequencing project: providing services to taxonomists for standard genome sequencing and annotation.</title>
        <authorList>
            <consortium name="The Broad Institute Genomics Platform"/>
            <consortium name="The Broad Institute Genome Sequencing Center for Infectious Disease"/>
            <person name="Wu L."/>
            <person name="Ma J."/>
        </authorList>
    </citation>
    <scope>NUCLEOTIDE SEQUENCE [LARGE SCALE GENOMIC DNA]</scope>
    <source>
        <strain evidence="3">CGMCC 1.12237</strain>
    </source>
</reference>
<keyword evidence="2" id="KW-0012">Acyltransferase</keyword>
<dbReference type="Proteomes" id="UP001596147">
    <property type="component" value="Unassembled WGS sequence"/>
</dbReference>
<dbReference type="EC" id="2.3.-.-" evidence="2"/>
<feature type="domain" description="N-acetyltransferase" evidence="1">
    <location>
        <begin position="1"/>
        <end position="167"/>
    </location>
</feature>
<dbReference type="CDD" id="cd04301">
    <property type="entry name" value="NAT_SF"/>
    <property type="match status" value="1"/>
</dbReference>
<keyword evidence="3" id="KW-1185">Reference proteome</keyword>
<dbReference type="GO" id="GO:0016746">
    <property type="term" value="F:acyltransferase activity"/>
    <property type="evidence" value="ECO:0007669"/>
    <property type="project" value="UniProtKB-KW"/>
</dbReference>
<comment type="caution">
    <text evidence="2">The sequence shown here is derived from an EMBL/GenBank/DDBJ whole genome shotgun (WGS) entry which is preliminary data.</text>
</comment>
<organism evidence="2 3">
    <name type="scientific">Lederbergia graminis</name>
    <dbReference type="NCBI Taxonomy" id="735518"/>
    <lineage>
        <taxon>Bacteria</taxon>
        <taxon>Bacillati</taxon>
        <taxon>Bacillota</taxon>
        <taxon>Bacilli</taxon>
        <taxon>Bacillales</taxon>
        <taxon>Bacillaceae</taxon>
        <taxon>Lederbergia</taxon>
    </lineage>
</organism>
<evidence type="ECO:0000313" key="3">
    <source>
        <dbReference type="Proteomes" id="UP001596147"/>
    </source>
</evidence>
<proteinExistence type="predicted"/>
<dbReference type="EMBL" id="JBHSMC010000020">
    <property type="protein sequence ID" value="MFC5466091.1"/>
    <property type="molecule type" value="Genomic_DNA"/>
</dbReference>
<dbReference type="Gene3D" id="3.40.630.30">
    <property type="match status" value="1"/>
</dbReference>
<name>A0ABW0LLB5_9BACI</name>
<accession>A0ABW0LLB5</accession>